<dbReference type="Gene3D" id="3.40.630.10">
    <property type="entry name" value="Zn peptidases"/>
    <property type="match status" value="1"/>
</dbReference>
<dbReference type="EMBL" id="JAASQI010000006">
    <property type="protein sequence ID" value="NIJ58979.1"/>
    <property type="molecule type" value="Genomic_DNA"/>
</dbReference>
<keyword evidence="4" id="KW-1185">Reference proteome</keyword>
<dbReference type="EC" id="3.5.1.32" evidence="3"/>
<dbReference type="InterPro" id="IPR036264">
    <property type="entry name" value="Bact_exopeptidase_dim_dom"/>
</dbReference>
<organism evidence="3 4">
    <name type="scientific">Pseudochelatococcus lubricantis</name>
    <dbReference type="NCBI Taxonomy" id="1538102"/>
    <lineage>
        <taxon>Bacteria</taxon>
        <taxon>Pseudomonadati</taxon>
        <taxon>Pseudomonadota</taxon>
        <taxon>Alphaproteobacteria</taxon>
        <taxon>Hyphomicrobiales</taxon>
        <taxon>Chelatococcaceae</taxon>
        <taxon>Pseudochelatococcus</taxon>
    </lineage>
</organism>
<dbReference type="PIRSF" id="PIRSF005962">
    <property type="entry name" value="Pept_M20D_amidohydro"/>
    <property type="match status" value="1"/>
</dbReference>
<dbReference type="InterPro" id="IPR002933">
    <property type="entry name" value="Peptidase_M20"/>
</dbReference>
<proteinExistence type="predicted"/>
<dbReference type="SUPFAM" id="SSF55031">
    <property type="entry name" value="Bacterial exopeptidase dimerisation domain"/>
    <property type="match status" value="1"/>
</dbReference>
<dbReference type="PANTHER" id="PTHR11014:SF63">
    <property type="entry name" value="METALLOPEPTIDASE, PUTATIVE (AFU_ORTHOLOGUE AFUA_6G09600)-RELATED"/>
    <property type="match status" value="1"/>
</dbReference>
<dbReference type="Gene3D" id="3.30.70.360">
    <property type="match status" value="1"/>
</dbReference>
<protein>
    <submittedName>
        <fullName evidence="3">Hippurate hydrolase</fullName>
        <ecNumber evidence="3">3.5.1.32</ecNumber>
    </submittedName>
</protein>
<dbReference type="NCBIfam" id="TIGR01891">
    <property type="entry name" value="amidohydrolases"/>
    <property type="match status" value="1"/>
</dbReference>
<reference evidence="3 4" key="1">
    <citation type="submission" date="2020-03" db="EMBL/GenBank/DDBJ databases">
        <title>Genomic Encyclopedia of Type Strains, Phase IV (KMG-IV): sequencing the most valuable type-strain genomes for metagenomic binning, comparative biology and taxonomic classification.</title>
        <authorList>
            <person name="Goeker M."/>
        </authorList>
    </citation>
    <scope>NUCLEOTIDE SEQUENCE [LARGE SCALE GENOMIC DNA]</scope>
    <source>
        <strain evidence="3 4">DSM 103870</strain>
    </source>
</reference>
<evidence type="ECO:0000256" key="1">
    <source>
        <dbReference type="ARBA" id="ARBA00022801"/>
    </source>
</evidence>
<feature type="domain" description="Peptidase M20 dimerisation" evidence="2">
    <location>
        <begin position="189"/>
        <end position="287"/>
    </location>
</feature>
<sequence>MPEQGGIAIPDEIAAFNDEIVAIRHDLHRHPELGFEEVRTAGIVAAKLAEWGIEVHRGVGRTGVVGVLRAGNGGNRSVGLRADMDALPLHEETGLPFASESAGRFHGCGHDGHTAILLAAARYLAATRQFDGTVVFVFQPAEEGLGGARAMIDDGLFGRFPVDEIYGLHNSTITPHGHVHVSPGPVQAGADFFDIVVRGSGGHAAHPHAARDPIVASAGLITALQGIISRHTPPREAAVLSVTAINSNTAYNIIPETVHLRGTVRTLDGALKKRIAQRIRAVAEGVALAHDVRVEVDIRDAVTPLVNAAEQADAVAAAARAVVGDANVSTDWRPSMGSEDFSEYLTHVPGAFFSLGHHGDIPLHSPRFVLDDGILPVGAALFARLVQDRLPPEA</sequence>
<dbReference type="InterPro" id="IPR017439">
    <property type="entry name" value="Amidohydrolase"/>
</dbReference>
<dbReference type="SUPFAM" id="SSF53187">
    <property type="entry name" value="Zn-dependent exopeptidases"/>
    <property type="match status" value="1"/>
</dbReference>
<comment type="caution">
    <text evidence="3">The sequence shown here is derived from an EMBL/GenBank/DDBJ whole genome shotgun (WGS) entry which is preliminary data.</text>
</comment>
<dbReference type="InterPro" id="IPR011650">
    <property type="entry name" value="Peptidase_M20_dimer"/>
</dbReference>
<evidence type="ECO:0000313" key="4">
    <source>
        <dbReference type="Proteomes" id="UP001429580"/>
    </source>
</evidence>
<evidence type="ECO:0000313" key="3">
    <source>
        <dbReference type="EMBL" id="NIJ58979.1"/>
    </source>
</evidence>
<dbReference type="PANTHER" id="PTHR11014">
    <property type="entry name" value="PEPTIDASE M20 FAMILY MEMBER"/>
    <property type="match status" value="1"/>
</dbReference>
<dbReference type="Proteomes" id="UP001429580">
    <property type="component" value="Unassembled WGS sequence"/>
</dbReference>
<dbReference type="Pfam" id="PF07687">
    <property type="entry name" value="M20_dimer"/>
    <property type="match status" value="1"/>
</dbReference>
<evidence type="ECO:0000259" key="2">
    <source>
        <dbReference type="Pfam" id="PF07687"/>
    </source>
</evidence>
<dbReference type="RefSeq" id="WP_166953875.1">
    <property type="nucleotide sequence ID" value="NZ_JAASQI010000006.1"/>
</dbReference>
<dbReference type="Pfam" id="PF01546">
    <property type="entry name" value="Peptidase_M20"/>
    <property type="match status" value="1"/>
</dbReference>
<accession>A0ABX0V356</accession>
<dbReference type="GO" id="GO:0047980">
    <property type="term" value="F:hippurate hydrolase activity"/>
    <property type="evidence" value="ECO:0007669"/>
    <property type="project" value="UniProtKB-EC"/>
</dbReference>
<gene>
    <name evidence="3" type="ORF">FHS82_002834</name>
</gene>
<name>A0ABX0V356_9HYPH</name>
<keyword evidence="1 3" id="KW-0378">Hydrolase</keyword>